<evidence type="ECO:0000256" key="1">
    <source>
        <dbReference type="SAM" id="Phobius"/>
    </source>
</evidence>
<name>A0ABT0ZTN0_9PSEU</name>
<feature type="transmembrane region" description="Helical" evidence="1">
    <location>
        <begin position="26"/>
        <end position="46"/>
    </location>
</feature>
<keyword evidence="1" id="KW-1133">Transmembrane helix</keyword>
<gene>
    <name evidence="2" type="ORF">KDL28_03360</name>
</gene>
<dbReference type="Proteomes" id="UP001165283">
    <property type="component" value="Unassembled WGS sequence"/>
</dbReference>
<comment type="caution">
    <text evidence="2">The sequence shown here is derived from an EMBL/GenBank/DDBJ whole genome shotgun (WGS) entry which is preliminary data.</text>
</comment>
<dbReference type="Pfam" id="PF20064">
    <property type="entry name" value="DUF6463"/>
    <property type="match status" value="1"/>
</dbReference>
<feature type="transmembrane region" description="Helical" evidence="1">
    <location>
        <begin position="77"/>
        <end position="97"/>
    </location>
</feature>
<evidence type="ECO:0000313" key="2">
    <source>
        <dbReference type="EMBL" id="MCO1654087.1"/>
    </source>
</evidence>
<organism evidence="2 3">
    <name type="scientific">Pseudonocardia humida</name>
    <dbReference type="NCBI Taxonomy" id="2800819"/>
    <lineage>
        <taxon>Bacteria</taxon>
        <taxon>Bacillati</taxon>
        <taxon>Actinomycetota</taxon>
        <taxon>Actinomycetes</taxon>
        <taxon>Pseudonocardiales</taxon>
        <taxon>Pseudonocardiaceae</taxon>
        <taxon>Pseudonocardia</taxon>
    </lineage>
</organism>
<protein>
    <submittedName>
        <fullName evidence="2">Uncharacterized protein</fullName>
    </submittedName>
</protein>
<evidence type="ECO:0000313" key="3">
    <source>
        <dbReference type="Proteomes" id="UP001165283"/>
    </source>
</evidence>
<keyword evidence="1" id="KW-0812">Transmembrane</keyword>
<accession>A0ABT0ZTN0</accession>
<reference evidence="2" key="1">
    <citation type="submission" date="2021-04" db="EMBL/GenBank/DDBJ databases">
        <title>Pseudonocardia sp. nov., isolated from sandy soil of mangrove forest.</title>
        <authorList>
            <person name="Zan Z."/>
            <person name="Huang R."/>
            <person name="Liu W."/>
        </authorList>
    </citation>
    <scope>NUCLEOTIDE SEQUENCE</scope>
    <source>
        <strain evidence="2">S2-4</strain>
    </source>
</reference>
<dbReference type="EMBL" id="JAGSOV010000009">
    <property type="protein sequence ID" value="MCO1654087.1"/>
    <property type="molecule type" value="Genomic_DNA"/>
</dbReference>
<dbReference type="InterPro" id="IPR045590">
    <property type="entry name" value="DUF6463"/>
</dbReference>
<keyword evidence="3" id="KW-1185">Reference proteome</keyword>
<dbReference type="RefSeq" id="WP_252435692.1">
    <property type="nucleotide sequence ID" value="NZ_JAGSOV010000009.1"/>
</dbReference>
<proteinExistence type="predicted"/>
<keyword evidence="1" id="KW-0472">Membrane</keyword>
<sequence length="160" mass="17234">MPDIDTLPDTLPDTTTSRAWWRNPSAWGGLCAVCGGVLHTVASALMRRDVWAQVFDEGFFNTVTLDPSPERLAVAEAFWLTPGSFGVPLLLLGSLVTRLARRGERVPGWLGWGVAAWAVLLGMLGGFDLGTSILLLIGGLLVAGARKVRRAPGRRIRSAR</sequence>